<dbReference type="GO" id="GO:0046872">
    <property type="term" value="F:metal ion binding"/>
    <property type="evidence" value="ECO:0007669"/>
    <property type="project" value="UniProtKB-KW"/>
</dbReference>
<feature type="domain" description="Cytochrome c" evidence="12">
    <location>
        <begin position="78"/>
        <end position="176"/>
    </location>
</feature>
<dbReference type="EMBL" id="RCHI01000009">
    <property type="protein sequence ID" value="RLL64546.1"/>
    <property type="molecule type" value="Genomic_DNA"/>
</dbReference>
<evidence type="ECO:0000256" key="1">
    <source>
        <dbReference type="ARBA" id="ARBA00004162"/>
    </source>
</evidence>
<keyword evidence="6 11" id="KW-0479">Metal-binding</keyword>
<name>A0A421BNQ7_9RHOB</name>
<evidence type="ECO:0000256" key="3">
    <source>
        <dbReference type="ARBA" id="ARBA00022475"/>
    </source>
</evidence>
<dbReference type="PRINTS" id="PR00604">
    <property type="entry name" value="CYTCHRMECIAB"/>
</dbReference>
<evidence type="ECO:0000256" key="4">
    <source>
        <dbReference type="ARBA" id="ARBA00022617"/>
    </source>
</evidence>
<dbReference type="SUPFAM" id="SSF46626">
    <property type="entry name" value="Cytochrome c"/>
    <property type="match status" value="1"/>
</dbReference>
<organism evidence="13 14">
    <name type="scientific">Paenirhodobacter hankyongi</name>
    <dbReference type="NCBI Taxonomy" id="2294033"/>
    <lineage>
        <taxon>Bacteria</taxon>
        <taxon>Pseudomonadati</taxon>
        <taxon>Pseudomonadota</taxon>
        <taxon>Alphaproteobacteria</taxon>
        <taxon>Rhodobacterales</taxon>
        <taxon>Rhodobacter group</taxon>
        <taxon>Paenirhodobacter</taxon>
    </lineage>
</organism>
<evidence type="ECO:0000256" key="11">
    <source>
        <dbReference type="PROSITE-ProRule" id="PRU00433"/>
    </source>
</evidence>
<dbReference type="GO" id="GO:0020037">
    <property type="term" value="F:heme binding"/>
    <property type="evidence" value="ECO:0007669"/>
    <property type="project" value="InterPro"/>
</dbReference>
<evidence type="ECO:0000313" key="13">
    <source>
        <dbReference type="EMBL" id="RLL64546.1"/>
    </source>
</evidence>
<accession>A0A421BNQ7</accession>
<evidence type="ECO:0000256" key="2">
    <source>
        <dbReference type="ARBA" id="ARBA00022448"/>
    </source>
</evidence>
<dbReference type="InterPro" id="IPR036909">
    <property type="entry name" value="Cyt_c-like_dom_sf"/>
</dbReference>
<keyword evidence="8" id="KW-1133">Transmembrane helix</keyword>
<dbReference type="FunFam" id="1.10.760.10:FF:000026">
    <property type="entry name" value="Cytochrome C, membrane-bound"/>
    <property type="match status" value="1"/>
</dbReference>
<dbReference type="PROSITE" id="PS51007">
    <property type="entry name" value="CYTC"/>
    <property type="match status" value="1"/>
</dbReference>
<evidence type="ECO:0000313" key="14">
    <source>
        <dbReference type="Proteomes" id="UP000279673"/>
    </source>
</evidence>
<proteinExistence type="predicted"/>
<evidence type="ECO:0000256" key="10">
    <source>
        <dbReference type="ARBA" id="ARBA00023136"/>
    </source>
</evidence>
<comment type="subcellular location">
    <subcellularLocation>
        <location evidence="1">Cell membrane</location>
        <topology evidence="1">Single-pass membrane protein</topology>
    </subcellularLocation>
</comment>
<keyword evidence="3" id="KW-1003">Cell membrane</keyword>
<protein>
    <submittedName>
        <fullName evidence="13">Cytochrome c family protein</fullName>
    </submittedName>
</protein>
<evidence type="ECO:0000256" key="8">
    <source>
        <dbReference type="ARBA" id="ARBA00022989"/>
    </source>
</evidence>
<dbReference type="GO" id="GO:0005886">
    <property type="term" value="C:plasma membrane"/>
    <property type="evidence" value="ECO:0007669"/>
    <property type="project" value="UniProtKB-SubCell"/>
</dbReference>
<dbReference type="GO" id="GO:0009055">
    <property type="term" value="F:electron transfer activity"/>
    <property type="evidence" value="ECO:0007669"/>
    <property type="project" value="InterPro"/>
</dbReference>
<evidence type="ECO:0000256" key="5">
    <source>
        <dbReference type="ARBA" id="ARBA00022692"/>
    </source>
</evidence>
<dbReference type="AlphaFoldDB" id="A0A421BNQ7"/>
<evidence type="ECO:0000256" key="7">
    <source>
        <dbReference type="ARBA" id="ARBA00022982"/>
    </source>
</evidence>
<dbReference type="InterPro" id="IPR009056">
    <property type="entry name" value="Cyt_c-like_dom"/>
</dbReference>
<keyword evidence="14" id="KW-1185">Reference proteome</keyword>
<evidence type="ECO:0000256" key="6">
    <source>
        <dbReference type="ARBA" id="ARBA00022723"/>
    </source>
</evidence>
<keyword evidence="4 11" id="KW-0349">Heme</keyword>
<keyword evidence="2" id="KW-0813">Transport</keyword>
<comment type="caution">
    <text evidence="13">The sequence shown here is derived from an EMBL/GenBank/DDBJ whole genome shotgun (WGS) entry which is preliminary data.</text>
</comment>
<dbReference type="PANTHER" id="PTHR11961">
    <property type="entry name" value="CYTOCHROME C"/>
    <property type="match status" value="1"/>
</dbReference>
<dbReference type="InterPro" id="IPR002327">
    <property type="entry name" value="Cyt_c_1A/1B"/>
</dbReference>
<dbReference type="Pfam" id="PF00034">
    <property type="entry name" value="Cytochrom_C"/>
    <property type="match status" value="1"/>
</dbReference>
<dbReference type="RefSeq" id="WP_121533790.1">
    <property type="nucleotide sequence ID" value="NZ_RCHI01000009.1"/>
</dbReference>
<reference evidence="13 14" key="1">
    <citation type="submission" date="2018-10" db="EMBL/GenBank/DDBJ databases">
        <title>Rhodobacter sp . BO-81.</title>
        <authorList>
            <person name="Im W.T."/>
        </authorList>
    </citation>
    <scope>NUCLEOTIDE SEQUENCE [LARGE SCALE GENOMIC DNA]</scope>
    <source>
        <strain evidence="13 14">BO-81</strain>
    </source>
</reference>
<evidence type="ECO:0000256" key="9">
    <source>
        <dbReference type="ARBA" id="ARBA00023004"/>
    </source>
</evidence>
<keyword evidence="7" id="KW-0249">Electron transport</keyword>
<dbReference type="Gene3D" id="1.10.760.10">
    <property type="entry name" value="Cytochrome c-like domain"/>
    <property type="match status" value="1"/>
</dbReference>
<keyword evidence="9 11" id="KW-0408">Iron</keyword>
<keyword evidence="10" id="KW-0472">Membrane</keyword>
<evidence type="ECO:0000259" key="12">
    <source>
        <dbReference type="PROSITE" id="PS51007"/>
    </source>
</evidence>
<gene>
    <name evidence="13" type="ORF">DYS74_11230</name>
</gene>
<sequence length="177" mass="17851">MLNSTTITKAAGGVLGAFLFFLVANGASGKLFSLASGEHVAADGTEVAMMTAAPGGAGGGDAAAAAPAEEVQIVLGEGDAEKGAKVFGKCKACHKVDGTNATGPHLDGVVGRPVASVEGFGYSDALKAHGGEWTLEALNQWLSGPKDYIPGNKMSFAGLPKAEDRNNVITYLKSLSN</sequence>
<dbReference type="Proteomes" id="UP000279673">
    <property type="component" value="Unassembled WGS sequence"/>
</dbReference>
<keyword evidence="5" id="KW-0812">Transmembrane</keyword>